<evidence type="ECO:0008006" key="3">
    <source>
        <dbReference type="Google" id="ProtNLM"/>
    </source>
</evidence>
<comment type="caution">
    <text evidence="1">The sequence shown here is derived from an EMBL/GenBank/DDBJ whole genome shotgun (WGS) entry which is preliminary data.</text>
</comment>
<reference evidence="1 2" key="1">
    <citation type="journal article" date="2016" name="Nat. Commun.">
        <title>Thousands of microbial genomes shed light on interconnected biogeochemical processes in an aquifer system.</title>
        <authorList>
            <person name="Anantharaman K."/>
            <person name="Brown C.T."/>
            <person name="Hug L.A."/>
            <person name="Sharon I."/>
            <person name="Castelle C.J."/>
            <person name="Probst A.J."/>
            <person name="Thomas B.C."/>
            <person name="Singh A."/>
            <person name="Wilkins M.J."/>
            <person name="Karaoz U."/>
            <person name="Brodie E.L."/>
            <person name="Williams K.H."/>
            <person name="Hubbard S.S."/>
            <person name="Banfield J.F."/>
        </authorList>
    </citation>
    <scope>NUCLEOTIDE SEQUENCE [LARGE SCALE GENOMIC DNA]</scope>
</reference>
<gene>
    <name evidence="1" type="ORF">A2838_00180</name>
</gene>
<evidence type="ECO:0000313" key="2">
    <source>
        <dbReference type="Proteomes" id="UP000178107"/>
    </source>
</evidence>
<organism evidence="1 2">
    <name type="scientific">Candidatus Zambryskibacteria bacterium RIFCSPHIGHO2_01_FULL_46_25</name>
    <dbReference type="NCBI Taxonomy" id="1802738"/>
    <lineage>
        <taxon>Bacteria</taxon>
        <taxon>Candidatus Zambryskiibacteriota</taxon>
    </lineage>
</organism>
<proteinExistence type="predicted"/>
<dbReference type="AlphaFoldDB" id="A0A1G2SYW0"/>
<name>A0A1G2SYW0_9BACT</name>
<dbReference type="Proteomes" id="UP000178107">
    <property type="component" value="Unassembled WGS sequence"/>
</dbReference>
<protein>
    <recommendedName>
        <fullName evidence="3">DUF721 domain-containing protein</fullName>
    </recommendedName>
</protein>
<dbReference type="EMBL" id="MHVH01000006">
    <property type="protein sequence ID" value="OHA90042.1"/>
    <property type="molecule type" value="Genomic_DNA"/>
</dbReference>
<accession>A0A1G2SYW0</accession>
<evidence type="ECO:0000313" key="1">
    <source>
        <dbReference type="EMBL" id="OHA90042.1"/>
    </source>
</evidence>
<sequence length="86" mass="9817">MRNLSSLLERFAKILNKGSAVKENIAETVFNLAKVNLDPENIYLKNGVLEISASAPAKNEIRLKEEIIKTKLREVYKINISRVLYK</sequence>